<dbReference type="AlphaFoldDB" id="A0A2U8WH87"/>
<dbReference type="EMBL" id="CP029553">
    <property type="protein sequence ID" value="AWN45493.1"/>
    <property type="molecule type" value="Genomic_DNA"/>
</dbReference>
<dbReference type="InterPro" id="IPR000160">
    <property type="entry name" value="GGDEF_dom"/>
</dbReference>
<dbReference type="Proteomes" id="UP000245444">
    <property type="component" value="Chromosome"/>
</dbReference>
<dbReference type="CDD" id="cd01949">
    <property type="entry name" value="GGDEF"/>
    <property type="match status" value="1"/>
</dbReference>
<organism evidence="3 4">
    <name type="scientific">Methylobacterium terrae</name>
    <dbReference type="NCBI Taxonomy" id="2202827"/>
    <lineage>
        <taxon>Bacteria</taxon>
        <taxon>Pseudomonadati</taxon>
        <taxon>Pseudomonadota</taxon>
        <taxon>Alphaproteobacteria</taxon>
        <taxon>Hyphomicrobiales</taxon>
        <taxon>Methylobacteriaceae</taxon>
        <taxon>Methylobacterium</taxon>
    </lineage>
</organism>
<keyword evidence="1" id="KW-1133">Transmembrane helix</keyword>
<dbReference type="RefSeq" id="WP_109957859.1">
    <property type="nucleotide sequence ID" value="NZ_CP029553.1"/>
</dbReference>
<dbReference type="PANTHER" id="PTHR46663:SF4">
    <property type="entry name" value="DIGUANYLATE CYCLASE DGCT-RELATED"/>
    <property type="match status" value="1"/>
</dbReference>
<keyword evidence="1" id="KW-0812">Transmembrane</keyword>
<feature type="transmembrane region" description="Helical" evidence="1">
    <location>
        <begin position="124"/>
        <end position="142"/>
    </location>
</feature>
<dbReference type="Pfam" id="PF00990">
    <property type="entry name" value="GGDEF"/>
    <property type="match status" value="1"/>
</dbReference>
<dbReference type="InterPro" id="IPR052163">
    <property type="entry name" value="DGC-Regulatory_Protein"/>
</dbReference>
<protein>
    <recommendedName>
        <fullName evidence="2">GGDEF domain-containing protein</fullName>
    </recommendedName>
</protein>
<dbReference type="NCBIfam" id="TIGR00254">
    <property type="entry name" value="GGDEF"/>
    <property type="match status" value="1"/>
</dbReference>
<gene>
    <name evidence="3" type="ORF">DK419_03475</name>
</gene>
<accession>A0A2U8WH87</accession>
<dbReference type="InterPro" id="IPR043128">
    <property type="entry name" value="Rev_trsase/Diguanyl_cyclase"/>
</dbReference>
<name>A0A2U8WH87_9HYPH</name>
<sequence>MNQSSLLVRATDVLLHQEGESNPEIRALSLVSLNDDDHMSFAVLFWTQIGWVWALTVTGWAWILVFVAADVALFVVRWRLRRRQARTGHGSAGTPPLRFVPVNIGLIALVSVDILVLSQAGSDRAAILAIILTVGFCGYVASLFTAFPVLAMLNIAMLTGALELGLATGPSDVTRPFALLVPGATVAFWILTRRTHRTLVGAIRNQRAHYRLSLRDPLTKLPNRACMRDTLARHLSGLGTTEGPSSVAVLCLDLDGFKQINDRFGHAAGDWVLVHVADILRRHAGLRDTACRIGGDEYVLLMPEADEARVRSVGRSIIAATAQPFDTGRAVQARIGVSIGAALARDPAHRLDDLLEEADNALYAAKRGGRGRLTMSAASAAMPLETAG</sequence>
<feature type="domain" description="GGDEF" evidence="2">
    <location>
        <begin position="245"/>
        <end position="378"/>
    </location>
</feature>
<proteinExistence type="predicted"/>
<dbReference type="SMART" id="SM00267">
    <property type="entry name" value="GGDEF"/>
    <property type="match status" value="1"/>
</dbReference>
<dbReference type="Gene3D" id="3.30.70.270">
    <property type="match status" value="1"/>
</dbReference>
<keyword evidence="4" id="KW-1185">Reference proteome</keyword>
<dbReference type="OrthoDB" id="315417at2"/>
<evidence type="ECO:0000313" key="3">
    <source>
        <dbReference type="EMBL" id="AWN45493.1"/>
    </source>
</evidence>
<dbReference type="InterPro" id="IPR029787">
    <property type="entry name" value="Nucleotide_cyclase"/>
</dbReference>
<keyword evidence="1" id="KW-0472">Membrane</keyword>
<reference evidence="3 4" key="1">
    <citation type="submission" date="2018-05" db="EMBL/GenBank/DDBJ databases">
        <title>Complete Genome Sequence of Methylobacterium sp. 17Sr1-28.</title>
        <authorList>
            <person name="Srinivasan S."/>
        </authorList>
    </citation>
    <scope>NUCLEOTIDE SEQUENCE [LARGE SCALE GENOMIC DNA]</scope>
    <source>
        <strain evidence="3 4">17Sr1-28</strain>
    </source>
</reference>
<feature type="transmembrane region" description="Helical" evidence="1">
    <location>
        <begin position="97"/>
        <end position="118"/>
    </location>
</feature>
<evidence type="ECO:0000256" key="1">
    <source>
        <dbReference type="SAM" id="Phobius"/>
    </source>
</evidence>
<dbReference type="PROSITE" id="PS50887">
    <property type="entry name" value="GGDEF"/>
    <property type="match status" value="1"/>
</dbReference>
<dbReference type="PANTHER" id="PTHR46663">
    <property type="entry name" value="DIGUANYLATE CYCLASE DGCT-RELATED"/>
    <property type="match status" value="1"/>
</dbReference>
<feature type="transmembrane region" description="Helical" evidence="1">
    <location>
        <begin position="51"/>
        <end position="76"/>
    </location>
</feature>
<evidence type="ECO:0000259" key="2">
    <source>
        <dbReference type="PROSITE" id="PS50887"/>
    </source>
</evidence>
<dbReference type="SUPFAM" id="SSF55073">
    <property type="entry name" value="Nucleotide cyclase"/>
    <property type="match status" value="1"/>
</dbReference>
<evidence type="ECO:0000313" key="4">
    <source>
        <dbReference type="Proteomes" id="UP000245444"/>
    </source>
</evidence>
<dbReference type="KEGG" id="mtea:DK419_03475"/>